<dbReference type="GO" id="GO:0033294">
    <property type="term" value="F:ectoine binding"/>
    <property type="evidence" value="ECO:0007669"/>
    <property type="project" value="InterPro"/>
</dbReference>
<dbReference type="CDD" id="cd01002">
    <property type="entry name" value="PBP2_Ehub_like"/>
    <property type="match status" value="1"/>
</dbReference>
<reference evidence="5" key="1">
    <citation type="submission" date="2021-04" db="EMBL/GenBank/DDBJ databases">
        <title>Draft genome sequence of Xylanibacillus composti strain K13.</title>
        <authorList>
            <person name="Uke A."/>
            <person name="Chhe C."/>
            <person name="Baramee S."/>
            <person name="Kosugi A."/>
        </authorList>
    </citation>
    <scope>NUCLEOTIDE SEQUENCE</scope>
    <source>
        <strain evidence="5">K13</strain>
    </source>
</reference>
<gene>
    <name evidence="5" type="ORF">XYCOK13_17950</name>
</gene>
<dbReference type="PANTHER" id="PTHR35936">
    <property type="entry name" value="MEMBRANE-BOUND LYTIC MUREIN TRANSGLYCOSYLASE F"/>
    <property type="match status" value="1"/>
</dbReference>
<dbReference type="EMBL" id="BOVK01000022">
    <property type="protein sequence ID" value="GIQ68971.1"/>
    <property type="molecule type" value="Genomic_DNA"/>
</dbReference>
<protein>
    <submittedName>
        <fullName evidence="5">Ectoine/hydroxyectoine ABC transporter substrate-binding protein EhuB</fullName>
    </submittedName>
</protein>
<feature type="domain" description="Solute-binding protein family 3/N-terminal" evidence="4">
    <location>
        <begin position="62"/>
        <end position="297"/>
    </location>
</feature>
<sequence>MKKWMMAVLTVALVFSLAACGGENPGNSPAANGANSGNGDGGNNAGGEAASGTLAEAQAAGVISVGFANEKPYAYLDEDNQLRGEAPDIARAVLAELGIDEIDSQLLEFGQLIGGLNASRYDIITAGMYVNPDRCAQVIFAEPEYRMGEAMAVKAGNPKDIRSYEDVAANPDVKIAVMTGAIEIQYLKDAGAADNQIVEVPDQPTAISALQSGQVDGVTMTYMSLMNMLESAGDDNLERVEDFEQPKDEDGNEIWGYGAAAFRPADTDLRDAYNEGLQQLKESGKLLEILLDNGFAEEHLPGDITTAELCGN</sequence>
<feature type="chain" id="PRO_5038570451" evidence="3">
    <location>
        <begin position="22"/>
        <end position="312"/>
    </location>
</feature>
<evidence type="ECO:0000256" key="3">
    <source>
        <dbReference type="SAM" id="SignalP"/>
    </source>
</evidence>
<feature type="signal peptide" evidence="3">
    <location>
        <begin position="1"/>
        <end position="21"/>
    </location>
</feature>
<dbReference type="SUPFAM" id="SSF53850">
    <property type="entry name" value="Periplasmic binding protein-like II"/>
    <property type="match status" value="1"/>
</dbReference>
<dbReference type="PROSITE" id="PS51257">
    <property type="entry name" value="PROKAR_LIPOPROTEIN"/>
    <property type="match status" value="1"/>
</dbReference>
<comment type="caution">
    <text evidence="5">The sequence shown here is derived from an EMBL/GenBank/DDBJ whole genome shotgun (WGS) entry which is preliminary data.</text>
</comment>
<name>A0A8J4H3P9_9BACL</name>
<dbReference type="GO" id="GO:0051470">
    <property type="term" value="P:ectoine transmembrane transport"/>
    <property type="evidence" value="ECO:0007669"/>
    <property type="project" value="InterPro"/>
</dbReference>
<dbReference type="InterPro" id="IPR014337">
    <property type="entry name" value="Ectoine_EhuB"/>
</dbReference>
<dbReference type="Pfam" id="PF00497">
    <property type="entry name" value="SBP_bac_3"/>
    <property type="match status" value="1"/>
</dbReference>
<evidence type="ECO:0000313" key="6">
    <source>
        <dbReference type="Proteomes" id="UP000677918"/>
    </source>
</evidence>
<evidence type="ECO:0000313" key="5">
    <source>
        <dbReference type="EMBL" id="GIQ68971.1"/>
    </source>
</evidence>
<feature type="region of interest" description="Disordered" evidence="2">
    <location>
        <begin position="30"/>
        <end position="49"/>
    </location>
</feature>
<keyword evidence="6" id="KW-1185">Reference proteome</keyword>
<evidence type="ECO:0000256" key="1">
    <source>
        <dbReference type="ARBA" id="ARBA00022729"/>
    </source>
</evidence>
<dbReference type="PANTHER" id="PTHR35936:SF17">
    <property type="entry name" value="ARGININE-BINDING EXTRACELLULAR PROTEIN ARTP"/>
    <property type="match status" value="1"/>
</dbReference>
<feature type="compositionally biased region" description="Gly residues" evidence="2">
    <location>
        <begin position="36"/>
        <end position="45"/>
    </location>
</feature>
<accession>A0A8J4H3P9</accession>
<organism evidence="5 6">
    <name type="scientific">Xylanibacillus composti</name>
    <dbReference type="NCBI Taxonomy" id="1572762"/>
    <lineage>
        <taxon>Bacteria</taxon>
        <taxon>Bacillati</taxon>
        <taxon>Bacillota</taxon>
        <taxon>Bacilli</taxon>
        <taxon>Bacillales</taxon>
        <taxon>Paenibacillaceae</taxon>
        <taxon>Xylanibacillus</taxon>
    </lineage>
</organism>
<dbReference type="SMART" id="SM00062">
    <property type="entry name" value="PBPb"/>
    <property type="match status" value="1"/>
</dbReference>
<dbReference type="InterPro" id="IPR001638">
    <property type="entry name" value="Solute-binding_3/MltF_N"/>
</dbReference>
<keyword evidence="1 3" id="KW-0732">Signal</keyword>
<proteinExistence type="predicted"/>
<dbReference type="NCBIfam" id="TIGR02995">
    <property type="entry name" value="ectoine_ehuB"/>
    <property type="match status" value="1"/>
</dbReference>
<evidence type="ECO:0000259" key="4">
    <source>
        <dbReference type="SMART" id="SM00062"/>
    </source>
</evidence>
<dbReference type="RefSeq" id="WP_244865084.1">
    <property type="nucleotide sequence ID" value="NZ_BOVK01000022.1"/>
</dbReference>
<evidence type="ECO:0000256" key="2">
    <source>
        <dbReference type="SAM" id="MobiDB-lite"/>
    </source>
</evidence>
<dbReference type="Proteomes" id="UP000677918">
    <property type="component" value="Unassembled WGS sequence"/>
</dbReference>
<dbReference type="Gene3D" id="3.40.190.10">
    <property type="entry name" value="Periplasmic binding protein-like II"/>
    <property type="match status" value="2"/>
</dbReference>
<dbReference type="AlphaFoldDB" id="A0A8J4H3P9"/>